<keyword evidence="1" id="KW-0472">Membrane</keyword>
<name>A0A7S3L7Y2_9STRA</name>
<sequence length="246" mass="26813">MTIALHGTYAALHLAVSLWNCDLYFQRKQLKDNRLMLGLLFNSISLVYDNLVLATGCYIPFSVLETLSIGRFVLHACVTPTMILAGLYIANHSKLPWAMSPIMHRAMTLTVAVLTTMGIHEHLLDYEAYPVCLQNGIVHYTQGNISPDLYCAGISYPFREVAGRAPQATVATIVILTFIGMDVAFARGNAWLLLGCIFMIITAAVTGAIGHNTMGWLCNGGEVGLIASMALAMRHEPTLKAVPTDI</sequence>
<proteinExistence type="predicted"/>
<keyword evidence="1" id="KW-1133">Transmembrane helix</keyword>
<evidence type="ECO:0000313" key="2">
    <source>
        <dbReference type="EMBL" id="CAE0413881.1"/>
    </source>
</evidence>
<protein>
    <submittedName>
        <fullName evidence="2">Uncharacterized protein</fullName>
    </submittedName>
</protein>
<organism evidence="2">
    <name type="scientific">Amphora coffeiformis</name>
    <dbReference type="NCBI Taxonomy" id="265554"/>
    <lineage>
        <taxon>Eukaryota</taxon>
        <taxon>Sar</taxon>
        <taxon>Stramenopiles</taxon>
        <taxon>Ochrophyta</taxon>
        <taxon>Bacillariophyta</taxon>
        <taxon>Bacillariophyceae</taxon>
        <taxon>Bacillariophycidae</taxon>
        <taxon>Thalassiophysales</taxon>
        <taxon>Catenulaceae</taxon>
        <taxon>Amphora</taxon>
    </lineage>
</organism>
<dbReference type="AlphaFoldDB" id="A0A7S3L7Y2"/>
<feature type="transmembrane region" description="Helical" evidence="1">
    <location>
        <begin position="37"/>
        <end position="61"/>
    </location>
</feature>
<dbReference type="EMBL" id="HBIM01013803">
    <property type="protein sequence ID" value="CAE0413881.1"/>
    <property type="molecule type" value="Transcribed_RNA"/>
</dbReference>
<reference evidence="2" key="1">
    <citation type="submission" date="2021-01" db="EMBL/GenBank/DDBJ databases">
        <authorList>
            <person name="Corre E."/>
            <person name="Pelletier E."/>
            <person name="Niang G."/>
            <person name="Scheremetjew M."/>
            <person name="Finn R."/>
            <person name="Kale V."/>
            <person name="Holt S."/>
            <person name="Cochrane G."/>
            <person name="Meng A."/>
            <person name="Brown T."/>
            <person name="Cohen L."/>
        </authorList>
    </citation>
    <scope>NUCLEOTIDE SEQUENCE</scope>
    <source>
        <strain evidence="2">CCMP127</strain>
    </source>
</reference>
<feature type="transmembrane region" description="Helical" evidence="1">
    <location>
        <begin position="73"/>
        <end position="90"/>
    </location>
</feature>
<accession>A0A7S3L7Y2</accession>
<evidence type="ECO:0000256" key="1">
    <source>
        <dbReference type="SAM" id="Phobius"/>
    </source>
</evidence>
<feature type="transmembrane region" description="Helical" evidence="1">
    <location>
        <begin position="191"/>
        <end position="210"/>
    </location>
</feature>
<keyword evidence="1" id="KW-0812">Transmembrane</keyword>
<gene>
    <name evidence="2" type="ORF">ACOF00016_LOCUS11124</name>
</gene>